<keyword evidence="5 11" id="KW-0479">Metal-binding</keyword>
<dbReference type="GO" id="GO:0008106">
    <property type="term" value="F:alcohol dehydrogenase (NADP+) activity"/>
    <property type="evidence" value="ECO:0007669"/>
    <property type="project" value="UniProtKB-EC"/>
</dbReference>
<dbReference type="EC" id="1.1.1.2" evidence="9"/>
<evidence type="ECO:0000256" key="2">
    <source>
        <dbReference type="ARBA" id="ARBA00008072"/>
    </source>
</evidence>
<evidence type="ECO:0000313" key="14">
    <source>
        <dbReference type="EMBL" id="QSZ31680.1"/>
    </source>
</evidence>
<evidence type="ECO:0000256" key="11">
    <source>
        <dbReference type="RuleBase" id="RU361277"/>
    </source>
</evidence>
<reference evidence="14" key="1">
    <citation type="submission" date="2020-10" db="EMBL/GenBank/DDBJ databases">
        <title>Genome Sequence of Monilinia vaccinii-corymbosi Sheds Light on Mummy Berry Disease Infection of Blueberry and Mating Type.</title>
        <authorList>
            <person name="Yow A.G."/>
            <person name="Zhang Y."/>
            <person name="Bansal K."/>
            <person name="Eacker S.M."/>
            <person name="Sullivan S."/>
            <person name="Liachko I."/>
            <person name="Cubeta M.A."/>
            <person name="Rollins J.A."/>
            <person name="Ashrafi H."/>
        </authorList>
    </citation>
    <scope>NUCLEOTIDE SEQUENCE</scope>
    <source>
        <strain evidence="14">RL-1</strain>
    </source>
</reference>
<dbReference type="Pfam" id="PF08240">
    <property type="entry name" value="ADH_N"/>
    <property type="match status" value="1"/>
</dbReference>
<evidence type="ECO:0000256" key="1">
    <source>
        <dbReference type="ARBA" id="ARBA00001947"/>
    </source>
</evidence>
<evidence type="ECO:0000256" key="5">
    <source>
        <dbReference type="ARBA" id="ARBA00022723"/>
    </source>
</evidence>
<comment type="subunit">
    <text evidence="3">Homodimer.</text>
</comment>
<evidence type="ECO:0000256" key="3">
    <source>
        <dbReference type="ARBA" id="ARBA00011738"/>
    </source>
</evidence>
<sequence>MGERTISTDITFKGWMGFDKNAINDGLKLTTFQPKKWEETDIDVKVTHCGLCASDMHTLRSGWGPTNYPCCTGHETVGEVIRVGKAVGRNIAIGERVGIGPIIHVCAQEDCTECSQGMPNYCPRKVAAYDGYLPDGSKTYGGFANFCRVPGAAAIRIPQALSSTSAAPLLCAGITTYVPLAEHRGEEKRVGVIGVGGLGHFAIMFARALKYQHVVAMSRRESKRGDAIKLGADSYIATEEEIDWAEKYAKSLDVIICTVSSADMPLNKYLGLLRTGGDFCQVGMPDDPLPALEIFGLVERKISIHFNDIGSVEETEDLLEFVVRERIQPLVETRKMSDINKVLKEMEAGNARYRYVLVNDAVDVDV</sequence>
<dbReference type="OrthoDB" id="1879366at2759"/>
<dbReference type="AlphaFoldDB" id="A0A8A3P4I1"/>
<name>A0A8A3P4I1_9HELO</name>
<dbReference type="EMBL" id="CP063406">
    <property type="protein sequence ID" value="QSZ31680.1"/>
    <property type="molecule type" value="Genomic_DNA"/>
</dbReference>
<evidence type="ECO:0000256" key="10">
    <source>
        <dbReference type="ARBA" id="ARBA00050997"/>
    </source>
</evidence>
<feature type="domain" description="Alcohol dehydrogenase-like C-terminal" evidence="12">
    <location>
        <begin position="197"/>
        <end position="323"/>
    </location>
</feature>
<evidence type="ECO:0000256" key="8">
    <source>
        <dbReference type="ARBA" id="ARBA00023002"/>
    </source>
</evidence>
<dbReference type="InterPro" id="IPR036291">
    <property type="entry name" value="NAD(P)-bd_dom_sf"/>
</dbReference>
<keyword evidence="7" id="KW-0521">NADP</keyword>
<feature type="domain" description="Alcohol dehydrogenase-like N-terminal" evidence="13">
    <location>
        <begin position="39"/>
        <end position="158"/>
    </location>
</feature>
<dbReference type="InterPro" id="IPR011032">
    <property type="entry name" value="GroES-like_sf"/>
</dbReference>
<gene>
    <name evidence="14" type="ORF">DSL72_001247</name>
</gene>
<dbReference type="SUPFAM" id="SSF50129">
    <property type="entry name" value="GroES-like"/>
    <property type="match status" value="1"/>
</dbReference>
<dbReference type="CDD" id="cd05283">
    <property type="entry name" value="CAD1"/>
    <property type="match status" value="1"/>
</dbReference>
<evidence type="ECO:0000259" key="12">
    <source>
        <dbReference type="Pfam" id="PF00107"/>
    </source>
</evidence>
<comment type="cofactor">
    <cofactor evidence="1 11">
        <name>Zn(2+)</name>
        <dbReference type="ChEBI" id="CHEBI:29105"/>
    </cofactor>
</comment>
<keyword evidence="8" id="KW-0560">Oxidoreductase</keyword>
<organism evidence="14 15">
    <name type="scientific">Monilinia vaccinii-corymbosi</name>
    <dbReference type="NCBI Taxonomy" id="61207"/>
    <lineage>
        <taxon>Eukaryota</taxon>
        <taxon>Fungi</taxon>
        <taxon>Dikarya</taxon>
        <taxon>Ascomycota</taxon>
        <taxon>Pezizomycotina</taxon>
        <taxon>Leotiomycetes</taxon>
        <taxon>Helotiales</taxon>
        <taxon>Sclerotiniaceae</taxon>
        <taxon>Monilinia</taxon>
    </lineage>
</organism>
<dbReference type="Gene3D" id="3.90.180.10">
    <property type="entry name" value="Medium-chain alcohol dehydrogenases, catalytic domain"/>
    <property type="match status" value="1"/>
</dbReference>
<dbReference type="Proteomes" id="UP000672032">
    <property type="component" value="Chromosome 2"/>
</dbReference>
<proteinExistence type="inferred from homology"/>
<dbReference type="PANTHER" id="PTHR42683">
    <property type="entry name" value="ALDEHYDE REDUCTASE"/>
    <property type="match status" value="1"/>
</dbReference>
<comment type="similarity">
    <text evidence="2 11">Belongs to the zinc-containing alcohol dehydrogenase family.</text>
</comment>
<dbReference type="InterPro" id="IPR013149">
    <property type="entry name" value="ADH-like_C"/>
</dbReference>
<dbReference type="GO" id="GO:0008270">
    <property type="term" value="F:zinc ion binding"/>
    <property type="evidence" value="ECO:0007669"/>
    <property type="project" value="InterPro"/>
</dbReference>
<evidence type="ECO:0000256" key="9">
    <source>
        <dbReference type="ARBA" id="ARBA00024074"/>
    </source>
</evidence>
<evidence type="ECO:0000259" key="13">
    <source>
        <dbReference type="Pfam" id="PF08240"/>
    </source>
</evidence>
<evidence type="ECO:0000256" key="7">
    <source>
        <dbReference type="ARBA" id="ARBA00022857"/>
    </source>
</evidence>
<dbReference type="Gene3D" id="3.40.50.720">
    <property type="entry name" value="NAD(P)-binding Rossmann-like Domain"/>
    <property type="match status" value="1"/>
</dbReference>
<comment type="catalytic activity">
    <reaction evidence="10">
        <text>a primary alcohol + NADP(+) = an aldehyde + NADPH + H(+)</text>
        <dbReference type="Rhea" id="RHEA:15937"/>
        <dbReference type="ChEBI" id="CHEBI:15378"/>
        <dbReference type="ChEBI" id="CHEBI:15734"/>
        <dbReference type="ChEBI" id="CHEBI:17478"/>
        <dbReference type="ChEBI" id="CHEBI:57783"/>
        <dbReference type="ChEBI" id="CHEBI:58349"/>
        <dbReference type="EC" id="1.1.1.2"/>
    </reaction>
    <physiologicalReaction direction="left-to-right" evidence="10">
        <dbReference type="Rhea" id="RHEA:15938"/>
    </physiologicalReaction>
    <physiologicalReaction direction="right-to-left" evidence="10">
        <dbReference type="Rhea" id="RHEA:15939"/>
    </physiologicalReaction>
</comment>
<accession>A0A8A3P4I1</accession>
<dbReference type="InterPro" id="IPR047109">
    <property type="entry name" value="CAD-like"/>
</dbReference>
<protein>
    <recommendedName>
        <fullName evidence="9">alcohol dehydrogenase (NADP(+))</fullName>
        <ecNumber evidence="9">1.1.1.2</ecNumber>
    </recommendedName>
</protein>
<dbReference type="InterPro" id="IPR013154">
    <property type="entry name" value="ADH-like_N"/>
</dbReference>
<evidence type="ECO:0000256" key="4">
    <source>
        <dbReference type="ARBA" id="ARBA00022553"/>
    </source>
</evidence>
<dbReference type="Pfam" id="PF00107">
    <property type="entry name" value="ADH_zinc_N"/>
    <property type="match status" value="1"/>
</dbReference>
<evidence type="ECO:0000256" key="6">
    <source>
        <dbReference type="ARBA" id="ARBA00022833"/>
    </source>
</evidence>
<dbReference type="FunFam" id="3.40.50.720:FF:000158">
    <property type="entry name" value="Zinc-binding alcohol dehydrogenase"/>
    <property type="match status" value="1"/>
</dbReference>
<dbReference type="SUPFAM" id="SSF51735">
    <property type="entry name" value="NAD(P)-binding Rossmann-fold domains"/>
    <property type="match status" value="1"/>
</dbReference>
<keyword evidence="6 11" id="KW-0862">Zinc</keyword>
<dbReference type="GO" id="GO:0006066">
    <property type="term" value="P:alcohol metabolic process"/>
    <property type="evidence" value="ECO:0007669"/>
    <property type="project" value="UniProtKB-ARBA"/>
</dbReference>
<keyword evidence="15" id="KW-1185">Reference proteome</keyword>
<dbReference type="InterPro" id="IPR002328">
    <property type="entry name" value="ADH_Zn_CS"/>
</dbReference>
<evidence type="ECO:0000313" key="15">
    <source>
        <dbReference type="Proteomes" id="UP000672032"/>
    </source>
</evidence>
<dbReference type="PROSITE" id="PS00059">
    <property type="entry name" value="ADH_ZINC"/>
    <property type="match status" value="1"/>
</dbReference>
<keyword evidence="4" id="KW-0597">Phosphoprotein</keyword>